<dbReference type="AlphaFoldDB" id="A0A210PVJ6"/>
<evidence type="ECO:0000313" key="3">
    <source>
        <dbReference type="Proteomes" id="UP000242188"/>
    </source>
</evidence>
<feature type="chain" id="PRO_5013278842" evidence="1">
    <location>
        <begin position="21"/>
        <end position="116"/>
    </location>
</feature>
<feature type="signal peptide" evidence="1">
    <location>
        <begin position="1"/>
        <end position="20"/>
    </location>
</feature>
<dbReference type="Proteomes" id="UP000242188">
    <property type="component" value="Unassembled WGS sequence"/>
</dbReference>
<evidence type="ECO:0000256" key="1">
    <source>
        <dbReference type="SAM" id="SignalP"/>
    </source>
</evidence>
<sequence length="116" mass="12102">MNSYIAIALVLCVAVAQVHSQGGTQGGLMKPAGAPGVGNAGAMPTRPNPMMAGMAPWLMMSGNDMMRDMMRWNMMMRGLGPMMGGMGGMGGTGGNALQRLMYFNALTGNDMGFGMF</sequence>
<organism evidence="2 3">
    <name type="scientific">Mizuhopecten yessoensis</name>
    <name type="common">Japanese scallop</name>
    <name type="synonym">Patinopecten yessoensis</name>
    <dbReference type="NCBI Taxonomy" id="6573"/>
    <lineage>
        <taxon>Eukaryota</taxon>
        <taxon>Metazoa</taxon>
        <taxon>Spiralia</taxon>
        <taxon>Lophotrochozoa</taxon>
        <taxon>Mollusca</taxon>
        <taxon>Bivalvia</taxon>
        <taxon>Autobranchia</taxon>
        <taxon>Pteriomorphia</taxon>
        <taxon>Pectinida</taxon>
        <taxon>Pectinoidea</taxon>
        <taxon>Pectinidae</taxon>
        <taxon>Mizuhopecten</taxon>
    </lineage>
</organism>
<reference evidence="2 3" key="1">
    <citation type="journal article" date="2017" name="Nat. Ecol. Evol.">
        <title>Scallop genome provides insights into evolution of bilaterian karyotype and development.</title>
        <authorList>
            <person name="Wang S."/>
            <person name="Zhang J."/>
            <person name="Jiao W."/>
            <person name="Li J."/>
            <person name="Xun X."/>
            <person name="Sun Y."/>
            <person name="Guo X."/>
            <person name="Huan P."/>
            <person name="Dong B."/>
            <person name="Zhang L."/>
            <person name="Hu X."/>
            <person name="Sun X."/>
            <person name="Wang J."/>
            <person name="Zhao C."/>
            <person name="Wang Y."/>
            <person name="Wang D."/>
            <person name="Huang X."/>
            <person name="Wang R."/>
            <person name="Lv J."/>
            <person name="Li Y."/>
            <person name="Zhang Z."/>
            <person name="Liu B."/>
            <person name="Lu W."/>
            <person name="Hui Y."/>
            <person name="Liang J."/>
            <person name="Zhou Z."/>
            <person name="Hou R."/>
            <person name="Li X."/>
            <person name="Liu Y."/>
            <person name="Li H."/>
            <person name="Ning X."/>
            <person name="Lin Y."/>
            <person name="Zhao L."/>
            <person name="Xing Q."/>
            <person name="Dou J."/>
            <person name="Li Y."/>
            <person name="Mao J."/>
            <person name="Guo H."/>
            <person name="Dou H."/>
            <person name="Li T."/>
            <person name="Mu C."/>
            <person name="Jiang W."/>
            <person name="Fu Q."/>
            <person name="Fu X."/>
            <person name="Miao Y."/>
            <person name="Liu J."/>
            <person name="Yu Q."/>
            <person name="Li R."/>
            <person name="Liao H."/>
            <person name="Li X."/>
            <person name="Kong Y."/>
            <person name="Jiang Z."/>
            <person name="Chourrout D."/>
            <person name="Li R."/>
            <person name="Bao Z."/>
        </authorList>
    </citation>
    <scope>NUCLEOTIDE SEQUENCE [LARGE SCALE GENOMIC DNA]</scope>
    <source>
        <strain evidence="2 3">PY_sf001</strain>
    </source>
</reference>
<keyword evidence="1" id="KW-0732">Signal</keyword>
<comment type="caution">
    <text evidence="2">The sequence shown here is derived from an EMBL/GenBank/DDBJ whole genome shotgun (WGS) entry which is preliminary data.</text>
</comment>
<evidence type="ECO:0000313" key="2">
    <source>
        <dbReference type="EMBL" id="OWF40513.1"/>
    </source>
</evidence>
<accession>A0A210PVJ6</accession>
<proteinExistence type="predicted"/>
<dbReference type="EMBL" id="NEDP02005461">
    <property type="protein sequence ID" value="OWF40513.1"/>
    <property type="molecule type" value="Genomic_DNA"/>
</dbReference>
<gene>
    <name evidence="2" type="ORF">KP79_PYT19052</name>
</gene>
<keyword evidence="3" id="KW-1185">Reference proteome</keyword>
<protein>
    <submittedName>
        <fullName evidence="2">Uncharacterized protein</fullName>
    </submittedName>
</protein>
<name>A0A210PVJ6_MIZYE</name>